<evidence type="ECO:0000313" key="4">
    <source>
        <dbReference type="Proteomes" id="UP000199612"/>
    </source>
</evidence>
<dbReference type="RefSeq" id="WP_091528764.1">
    <property type="nucleotide sequence ID" value="NZ_FOLT01000003.1"/>
</dbReference>
<dbReference type="OrthoDB" id="9811471at2"/>
<dbReference type="EMBL" id="FOLT01000003">
    <property type="protein sequence ID" value="SFC09561.1"/>
    <property type="molecule type" value="Genomic_DNA"/>
</dbReference>
<gene>
    <name evidence="3" type="ORF">SAMN04488102_10320</name>
</gene>
<keyword evidence="4" id="KW-1185">Reference proteome</keyword>
<dbReference type="PANTHER" id="PTHR42678">
    <property type="entry name" value="AMIDASE"/>
    <property type="match status" value="1"/>
</dbReference>
<name>A0A1I1GDA4_9LACT</name>
<reference evidence="4" key="1">
    <citation type="submission" date="2016-10" db="EMBL/GenBank/DDBJ databases">
        <authorList>
            <person name="Varghese N."/>
            <person name="Submissions S."/>
        </authorList>
    </citation>
    <scope>NUCLEOTIDE SEQUENCE [LARGE SCALE GENOMIC DNA]</scope>
    <source>
        <strain evidence="4">DSM 23664</strain>
    </source>
</reference>
<dbReference type="PANTHER" id="PTHR42678:SF34">
    <property type="entry name" value="OS04G0183300 PROTEIN"/>
    <property type="match status" value="1"/>
</dbReference>
<dbReference type="AlphaFoldDB" id="A0A1I1GDA4"/>
<evidence type="ECO:0000259" key="2">
    <source>
        <dbReference type="Pfam" id="PF01425"/>
    </source>
</evidence>
<dbReference type="Gene3D" id="3.90.1300.10">
    <property type="entry name" value="Amidase signature (AS) domain"/>
    <property type="match status" value="1"/>
</dbReference>
<sequence>MGFNNDDYMQGQLNKQYRDPKESSVKQTLDDEPYDVDETLMQKVTAGDINTLQQFVRDGEVTYAEIVKCYWNQVLKYKEYNAVIALNPDLVKQAEALAYDEANDLMYGMPVLVKDNITTKDLPTTAGAAVLKDYQPEEDAEIIQRLKDKGALILGKANLSEWANFMSTDSSNGYSAIGGQTKNAYGEFDVGGSSSGSSVAAALGMAPVTIGSETSGSIIYPASQNGVVGLKPTLGLVSQHGIIPISETHDTAGPITRTVKDAAALLKAMTEMEETADWDNARLSGLRVGVIGNQAVKAVYRSEDEEVMSCVKEELSDAGAVVSSIDIDEEGFNVNYLNILKYEFNLGVQSYFKSSAFTLDKVLAYNKQNEPDYAPYNQELIRQSIEEKYTDEEMAETIRSNKMIARKALDDAFESVDILVTLSNYATVLYAAAGYPAITLPGYRRSTGEPVGVTFIGKNEQDMQLLEWAYAYEQQLMTRK</sequence>
<proteinExistence type="predicted"/>
<feature type="region of interest" description="Disordered" evidence="1">
    <location>
        <begin position="1"/>
        <end position="28"/>
    </location>
</feature>
<accession>A0A1I1GDA4</accession>
<dbReference type="InterPro" id="IPR023631">
    <property type="entry name" value="Amidase_dom"/>
</dbReference>
<evidence type="ECO:0000313" key="3">
    <source>
        <dbReference type="EMBL" id="SFC09561.1"/>
    </source>
</evidence>
<dbReference type="STRING" id="753702.SAMN04488102_10320"/>
<evidence type="ECO:0000256" key="1">
    <source>
        <dbReference type="SAM" id="MobiDB-lite"/>
    </source>
</evidence>
<dbReference type="Proteomes" id="UP000199612">
    <property type="component" value="Unassembled WGS sequence"/>
</dbReference>
<dbReference type="InterPro" id="IPR036928">
    <property type="entry name" value="AS_sf"/>
</dbReference>
<dbReference type="Pfam" id="PF01425">
    <property type="entry name" value="Amidase"/>
    <property type="match status" value="1"/>
</dbReference>
<organism evidence="3 4">
    <name type="scientific">Alkalibacterium subtropicum</name>
    <dbReference type="NCBI Taxonomy" id="753702"/>
    <lineage>
        <taxon>Bacteria</taxon>
        <taxon>Bacillati</taxon>
        <taxon>Bacillota</taxon>
        <taxon>Bacilli</taxon>
        <taxon>Lactobacillales</taxon>
        <taxon>Carnobacteriaceae</taxon>
        <taxon>Alkalibacterium</taxon>
    </lineage>
</organism>
<dbReference type="SUPFAM" id="SSF75304">
    <property type="entry name" value="Amidase signature (AS) enzymes"/>
    <property type="match status" value="1"/>
</dbReference>
<protein>
    <submittedName>
        <fullName evidence="3">Amidase</fullName>
    </submittedName>
</protein>
<feature type="domain" description="Amidase" evidence="2">
    <location>
        <begin position="72"/>
        <end position="421"/>
    </location>
</feature>